<reference evidence="2" key="1">
    <citation type="journal article" date="2022" name="DNA Res.">
        <title>Genome analysis of five recently described species of the CUG-Ser clade uncovers Candida theae as a new hybrid lineage with pathogenic potential in the Candida parapsilosis species complex.</title>
        <authorList>
            <person name="Mixao V."/>
            <person name="Del Olmo V."/>
            <person name="Hegedusova E."/>
            <person name="Saus E."/>
            <person name="Pryszcz L."/>
            <person name="Cillingova A."/>
            <person name="Nosek J."/>
            <person name="Gabaldon T."/>
        </authorList>
    </citation>
    <scope>NUCLEOTIDE SEQUENCE</scope>
    <source>
        <strain evidence="2">CBS 10844</strain>
    </source>
</reference>
<dbReference type="RefSeq" id="XP_049180199.1">
    <property type="nucleotide sequence ID" value="XM_049324013.1"/>
</dbReference>
<sequence length="266" mass="30341">MSEQLNKVANKVKQSIPTTKKKFDSKSLNHIHQYSLIQYLQNLTLSFGLLNSIYQQFILPLYQFIQVHLLSISPIYDVATFFDSLTNSLLSLFDKYFIEIPSTNLDVVAKNYIKPVNKKIIEVNNKYLTPIEKQTEEGVFQIYYTFKSILLNLKKSAFSKSNEIQKNLVDTYNKELSSTSPEQNVLGKNLQASYNTGLKTFKTLNDDYLTPLKNQTESYVAKKQKTAVDLITSTKEKIEPKLNELNQKKDDLLKNGQSSAPVSASA</sequence>
<dbReference type="Proteomes" id="UP001202479">
    <property type="component" value="Unassembled WGS sequence"/>
</dbReference>
<comment type="caution">
    <text evidence="2">The sequence shown here is derived from an EMBL/GenBank/DDBJ whole genome shotgun (WGS) entry which is preliminary data.</text>
</comment>
<dbReference type="EMBL" id="JAHUZD010000102">
    <property type="protein sequence ID" value="KAI3404454.1"/>
    <property type="molecule type" value="Genomic_DNA"/>
</dbReference>
<accession>A0AAI9WXX6</accession>
<feature type="compositionally biased region" description="Polar residues" evidence="1">
    <location>
        <begin position="255"/>
        <end position="266"/>
    </location>
</feature>
<keyword evidence="3" id="KW-1185">Reference proteome</keyword>
<evidence type="ECO:0000256" key="1">
    <source>
        <dbReference type="SAM" id="MobiDB-lite"/>
    </source>
</evidence>
<name>A0AAI9WXX6_9ASCO</name>
<evidence type="ECO:0000313" key="2">
    <source>
        <dbReference type="EMBL" id="KAI3404454.1"/>
    </source>
</evidence>
<proteinExistence type="predicted"/>
<organism evidence="2 3">
    <name type="scientific">Candida oxycetoniae</name>
    <dbReference type="NCBI Taxonomy" id="497107"/>
    <lineage>
        <taxon>Eukaryota</taxon>
        <taxon>Fungi</taxon>
        <taxon>Dikarya</taxon>
        <taxon>Ascomycota</taxon>
        <taxon>Saccharomycotina</taxon>
        <taxon>Pichiomycetes</taxon>
        <taxon>Debaryomycetaceae</taxon>
        <taxon>Candida/Lodderomyces clade</taxon>
        <taxon>Candida</taxon>
    </lineage>
</organism>
<feature type="region of interest" description="Disordered" evidence="1">
    <location>
        <begin position="242"/>
        <end position="266"/>
    </location>
</feature>
<protein>
    <submittedName>
        <fullName evidence="2">Uncharacterized protein</fullName>
    </submittedName>
</protein>
<feature type="compositionally biased region" description="Basic and acidic residues" evidence="1">
    <location>
        <begin position="242"/>
        <end position="253"/>
    </location>
</feature>
<evidence type="ECO:0000313" key="3">
    <source>
        <dbReference type="Proteomes" id="UP001202479"/>
    </source>
</evidence>
<dbReference type="GeneID" id="73380368"/>
<dbReference type="AlphaFoldDB" id="A0AAI9WXX6"/>
<gene>
    <name evidence="2" type="ORF">KGF56_002751</name>
</gene>